<dbReference type="PANTHER" id="PTHR23271">
    <property type="entry name" value="HEPATOCELLULAR CARCINOMA-ASSOCIATED ANTIGEN 66"/>
    <property type="match status" value="1"/>
</dbReference>
<gene>
    <name evidence="7" type="primary">Necator_chrIV.g16291</name>
    <name evidence="7" type="ORF">RB195_002995</name>
</gene>
<evidence type="ECO:0000256" key="3">
    <source>
        <dbReference type="ARBA" id="ARBA00022737"/>
    </source>
</evidence>
<dbReference type="InterPro" id="IPR011990">
    <property type="entry name" value="TPR-like_helical_dom_sf"/>
</dbReference>
<comment type="subcellular location">
    <subcellularLocation>
        <location evidence="1">Nucleus</location>
        <location evidence="1">Nucleolus</location>
    </subcellularLocation>
</comment>
<reference evidence="7 8" key="1">
    <citation type="submission" date="2023-08" db="EMBL/GenBank/DDBJ databases">
        <title>A Necator americanus chromosomal reference genome.</title>
        <authorList>
            <person name="Ilik V."/>
            <person name="Petrzelkova K.J."/>
            <person name="Pardy F."/>
            <person name="Fuh T."/>
            <person name="Niatou-Singa F.S."/>
            <person name="Gouil Q."/>
            <person name="Baker L."/>
            <person name="Ritchie M.E."/>
            <person name="Jex A.R."/>
            <person name="Gazzola D."/>
            <person name="Li H."/>
            <person name="Toshio Fujiwara R."/>
            <person name="Zhan B."/>
            <person name="Aroian R.V."/>
            <person name="Pafco B."/>
            <person name="Schwarz E.M."/>
        </authorList>
    </citation>
    <scope>NUCLEOTIDE SEQUENCE [LARGE SCALE GENOMIC DNA]</scope>
    <source>
        <strain evidence="7 8">Aroian</strain>
        <tissue evidence="7">Whole animal</tissue>
    </source>
</reference>
<keyword evidence="4" id="KW-0539">Nucleus</keyword>
<keyword evidence="8" id="KW-1185">Reference proteome</keyword>
<proteinExistence type="predicted"/>
<feature type="domain" description="U3 small nucleolar RNA-associated protein 6 N-terminal" evidence="6">
    <location>
        <begin position="9"/>
        <end position="85"/>
    </location>
</feature>
<evidence type="ECO:0000256" key="5">
    <source>
        <dbReference type="SAM" id="MobiDB-lite"/>
    </source>
</evidence>
<dbReference type="InterPro" id="IPR013949">
    <property type="entry name" value="Utp6"/>
</dbReference>
<evidence type="ECO:0000256" key="2">
    <source>
        <dbReference type="ARBA" id="ARBA00022552"/>
    </source>
</evidence>
<dbReference type="Gene3D" id="1.25.40.10">
    <property type="entry name" value="Tetratricopeptide repeat domain"/>
    <property type="match status" value="1"/>
</dbReference>
<evidence type="ECO:0000256" key="1">
    <source>
        <dbReference type="ARBA" id="ARBA00004604"/>
    </source>
</evidence>
<feature type="region of interest" description="Disordered" evidence="5">
    <location>
        <begin position="601"/>
        <end position="646"/>
    </location>
</feature>
<keyword evidence="2" id="KW-0698">rRNA processing</keyword>
<organism evidence="7 8">
    <name type="scientific">Necator americanus</name>
    <name type="common">Human hookworm</name>
    <dbReference type="NCBI Taxonomy" id="51031"/>
    <lineage>
        <taxon>Eukaryota</taxon>
        <taxon>Metazoa</taxon>
        <taxon>Ecdysozoa</taxon>
        <taxon>Nematoda</taxon>
        <taxon>Chromadorea</taxon>
        <taxon>Rhabditida</taxon>
        <taxon>Rhabditina</taxon>
        <taxon>Rhabditomorpha</taxon>
        <taxon>Strongyloidea</taxon>
        <taxon>Ancylostomatidae</taxon>
        <taxon>Bunostominae</taxon>
        <taxon>Necator</taxon>
    </lineage>
</organism>
<feature type="compositionally biased region" description="Basic residues" evidence="5">
    <location>
        <begin position="627"/>
        <end position="636"/>
    </location>
</feature>
<name>A0ABR1DM02_NECAM</name>
<evidence type="ECO:0000259" key="6">
    <source>
        <dbReference type="Pfam" id="PF08640"/>
    </source>
</evidence>
<keyword evidence="3" id="KW-0677">Repeat</keyword>
<dbReference type="Proteomes" id="UP001303046">
    <property type="component" value="Unassembled WGS sequence"/>
</dbReference>
<protein>
    <recommendedName>
        <fullName evidence="6">U3 small nucleolar RNA-associated protein 6 N-terminal domain-containing protein</fullName>
    </recommendedName>
</protein>
<comment type="caution">
    <text evidence="7">The sequence shown here is derived from an EMBL/GenBank/DDBJ whole genome shotgun (WGS) entry which is preliminary data.</text>
</comment>
<dbReference type="EMBL" id="JAVFWL010000004">
    <property type="protein sequence ID" value="KAK6751345.1"/>
    <property type="molecule type" value="Genomic_DNA"/>
</dbReference>
<accession>A0ABR1DM02</accession>
<evidence type="ECO:0000313" key="7">
    <source>
        <dbReference type="EMBL" id="KAK6751345.1"/>
    </source>
</evidence>
<dbReference type="PANTHER" id="PTHR23271:SF1">
    <property type="entry name" value="U3 SMALL NUCLEOLAR RNA-ASSOCIATED PROTEIN 6 HOMOLOG"/>
    <property type="match status" value="1"/>
</dbReference>
<dbReference type="Pfam" id="PF08640">
    <property type="entry name" value="U3_assoc_6"/>
    <property type="match status" value="1"/>
</dbReference>
<evidence type="ECO:0000256" key="4">
    <source>
        <dbReference type="ARBA" id="ARBA00023242"/>
    </source>
</evidence>
<dbReference type="InterPro" id="IPR055347">
    <property type="entry name" value="UTP6_N"/>
</dbReference>
<evidence type="ECO:0000313" key="8">
    <source>
        <dbReference type="Proteomes" id="UP001303046"/>
    </source>
</evidence>
<sequence length="715" mass="83357">MGEFVEQSLEGLLPTFEQLSHVQLFTETEVIAFIKRCRQFEYRLNKHEKTPRDFDLYAEYLCDFLTLLKSRRAKMQYWHKKKLIDLPMRKKVASIYRRAADRFQGDLHRWEKLINFLNEHSMRRELSAAYTRALQIHGRNENLRRDFALWQFFSAASPQNARTQILASLRLFPHSPSLYAAFFAIEIHFVEKVLKRRKFITEYKGKEKHGSDDSDSERVYDQEVDDSIMKLDVAKTVVEQALSAVPSEAASGMLVEMWKECSKVELIPNIEYIRSFIVEKLNIFDNEDTRLFEIEAACKEGMSRFDAFDLALTKTPTEKMHRLYLQWLRESSSEDAFSTSKIRSLLRSICDHGWMNEKDWKDLEKSMQEAEEDFDIIFLEQCLEKRPQSAIIWDAYLKKQMEIITVSDEFRELCNRALEKVDPEESFPILQHAIDYSIMHAPNEVEQIFHDAIVRANATVASRIKILFVDYLNELFNCGKITSEQQKERLMDLVNSKPNSGEFYCHVHRKELERSTPDTKFAGFVLNSAIVEGCATVEAVILYAKWTLKYNIEKFHVVQQTGLKLFKGADLDQFMVEWTKLVQNAAADAIEKEKISKWKGNSMKEELSRQQKKKLLGKGGNENNSKVVKKRRKRKNPGQAPKLPDEAPKLRLDLVPRFEYVVCTVKRGASTDECRIYGSALVDDKQFFELWESDQSYSNRIEAGLKVAGQHRSPK</sequence>